<dbReference type="PROSITE" id="PS50194">
    <property type="entry name" value="FILAMIN_REPEAT"/>
    <property type="match status" value="1"/>
</dbReference>
<dbReference type="SUPFAM" id="SSF81296">
    <property type="entry name" value="E set domains"/>
    <property type="match status" value="1"/>
</dbReference>
<reference evidence="4 5" key="1">
    <citation type="submission" date="2025-04" db="UniProtKB">
        <authorList>
            <consortium name="RefSeq"/>
        </authorList>
    </citation>
    <scope>IDENTIFICATION</scope>
    <source>
        <tissue evidence="4 5">Tentacle</tissue>
    </source>
</reference>
<evidence type="ECO:0000313" key="5">
    <source>
        <dbReference type="RefSeq" id="XP_031565201.1"/>
    </source>
</evidence>
<evidence type="ECO:0000313" key="4">
    <source>
        <dbReference type="RefSeq" id="XP_031565195.1"/>
    </source>
</evidence>
<dbReference type="RefSeq" id="XP_031565195.1">
    <property type="nucleotide sequence ID" value="XM_031709335.1"/>
</dbReference>
<evidence type="ECO:0000313" key="3">
    <source>
        <dbReference type="Proteomes" id="UP000515163"/>
    </source>
</evidence>
<evidence type="ECO:0000256" key="2">
    <source>
        <dbReference type="SAM" id="Phobius"/>
    </source>
</evidence>
<feature type="transmembrane region" description="Helical" evidence="2">
    <location>
        <begin position="21"/>
        <end position="42"/>
    </location>
</feature>
<dbReference type="Gene3D" id="2.60.40.10">
    <property type="entry name" value="Immunoglobulins"/>
    <property type="match status" value="1"/>
</dbReference>
<dbReference type="GeneID" id="116300453"/>
<proteinExistence type="predicted"/>
<keyword evidence="2" id="KW-0472">Membrane</keyword>
<keyword evidence="2" id="KW-1133">Transmembrane helix</keyword>
<sequence>MPRAEVTSANRGRHVYVLKKRLYKTGFLVLITISFIYTWLTWEPWSLWQQETTVVTLKEDWALDLADKDAINKRAFEFHWCRMQRSRLDWKGIMAPCSGNTHWGKVPPHWRDNPVTDPETSYLFKWDINPAGGFSRFFIQSQTSEGIPKLIGGDAWRVHLIGPAYIAPTVIDHRNGSYEVLFLPMEHGVYRAEIMLDYSLCNGLRDPPVDWFIKGNAQGKGQRYPEVDKNRDYLLAQLWGNTTPVDITIPPPEEGANTMIKQSILASEAKCNIGCNLLWDGFGRWIGSTWQPYITNVPPFRSPRFRQGTFCSYGDSVSDFFAMSLRYRKICRGVFRYCIGKYNWIYPIVNYTIDKTKTDDLDFDVERILDSVREVLRNDTVMNHESVFLINCGLHYVESVNFTSYQQLINGLIKVFKETYLDRSTNRIRPFYEGRIIWKTTTAINKQRATNIQLGRRRFLTFQRVLLYNAYASWAMCKAGIFILDVYPISDSYPWGTGTHGSRIPAPNDVVHYSNLAFKPAEDLLESMFEP</sequence>
<dbReference type="RefSeq" id="XP_031565201.1">
    <property type="nucleotide sequence ID" value="XM_031709341.1"/>
</dbReference>
<feature type="repeat" description="Filamin" evidence="1">
    <location>
        <begin position="135"/>
        <end position="213"/>
    </location>
</feature>
<dbReference type="Proteomes" id="UP000515163">
    <property type="component" value="Unplaced"/>
</dbReference>
<dbReference type="AlphaFoldDB" id="A0A6P8IF31"/>
<dbReference type="InterPro" id="IPR017868">
    <property type="entry name" value="Filamin/ABP280_repeat-like"/>
</dbReference>
<evidence type="ECO:0000256" key="1">
    <source>
        <dbReference type="PROSITE-ProRule" id="PRU00087"/>
    </source>
</evidence>
<dbReference type="InterPro" id="IPR014756">
    <property type="entry name" value="Ig_E-set"/>
</dbReference>
<dbReference type="OrthoDB" id="5950832at2759"/>
<dbReference type="PANTHER" id="PTHR16165:SF5">
    <property type="entry name" value="NXPE FAMILY MEMBER 3"/>
    <property type="match status" value="1"/>
</dbReference>
<protein>
    <submittedName>
        <fullName evidence="4 5">Uncharacterized protein LOC116300453</fullName>
    </submittedName>
</protein>
<organism evidence="3 4">
    <name type="scientific">Actinia tenebrosa</name>
    <name type="common">Australian red waratah sea anemone</name>
    <dbReference type="NCBI Taxonomy" id="6105"/>
    <lineage>
        <taxon>Eukaryota</taxon>
        <taxon>Metazoa</taxon>
        <taxon>Cnidaria</taxon>
        <taxon>Anthozoa</taxon>
        <taxon>Hexacorallia</taxon>
        <taxon>Actiniaria</taxon>
        <taxon>Actiniidae</taxon>
        <taxon>Actinia</taxon>
    </lineage>
</organism>
<keyword evidence="3" id="KW-1185">Reference proteome</keyword>
<dbReference type="InterPro" id="IPR013783">
    <property type="entry name" value="Ig-like_fold"/>
</dbReference>
<dbReference type="PANTHER" id="PTHR16165">
    <property type="entry name" value="NXPE FAMILY MEMBER"/>
    <property type="match status" value="1"/>
</dbReference>
<dbReference type="KEGG" id="aten:116300453"/>
<keyword evidence="2" id="KW-0812">Transmembrane</keyword>
<accession>A0A6P8IF31</accession>
<gene>
    <name evidence="4 5" type="primary">LOC116300453</name>
</gene>
<name>A0A6P8IF31_ACTTE</name>